<keyword evidence="2" id="KW-1185">Reference proteome</keyword>
<reference evidence="1" key="1">
    <citation type="journal article" date="2021" name="Mol. Plant Microbe Interact.">
        <title>Complete Genome Sequence of the Plant-Pathogenic Fungus Colletotrichum lupini.</title>
        <authorList>
            <person name="Baroncelli R."/>
            <person name="Pensec F."/>
            <person name="Da Lio D."/>
            <person name="Boufleur T."/>
            <person name="Vicente I."/>
            <person name="Sarrocco S."/>
            <person name="Picot A."/>
            <person name="Baraldi E."/>
            <person name="Sukno S."/>
            <person name="Thon M."/>
            <person name="Le Floch G."/>
        </authorList>
    </citation>
    <scope>NUCLEOTIDE SEQUENCE</scope>
    <source>
        <strain evidence="1">IMI 504893</strain>
    </source>
</reference>
<dbReference type="GeneID" id="73343134"/>
<gene>
    <name evidence="1" type="ORF">CLUP02_09144</name>
</gene>
<proteinExistence type="predicted"/>
<sequence length="256" mass="28670">MREKKDVTSIEDAGWGHLWMARKLEPLGNGFVRLRIPRTVIFLVFNEHRHSTPIRSWTNIGFQATFGLVLGEGAVGFLPKLFQPRFGAGQGQDSPHGNIFPEVLQVTALGRLNWWSLGESSRHGFTPHSIMGDEKTYFVFAGKRCPGGGDAFRSRPESGGLPRLDRLISLDFVHKPIDFQLTRVTLVDFGPINKKEPYFLLSAIASGPNFARNTKPQEENESSLYFTRHSLLSTEPEQPYNILLGALAGYTKRVST</sequence>
<protein>
    <submittedName>
        <fullName evidence="1">Uncharacterized protein</fullName>
    </submittedName>
</protein>
<evidence type="ECO:0000313" key="1">
    <source>
        <dbReference type="EMBL" id="UQC83649.1"/>
    </source>
</evidence>
<dbReference type="KEGG" id="clup:CLUP02_09144"/>
<name>A0A9Q8WHJ7_9PEZI</name>
<organism evidence="1 2">
    <name type="scientific">Colletotrichum lupini</name>
    <dbReference type="NCBI Taxonomy" id="145971"/>
    <lineage>
        <taxon>Eukaryota</taxon>
        <taxon>Fungi</taxon>
        <taxon>Dikarya</taxon>
        <taxon>Ascomycota</taxon>
        <taxon>Pezizomycotina</taxon>
        <taxon>Sordariomycetes</taxon>
        <taxon>Hypocreomycetidae</taxon>
        <taxon>Glomerellales</taxon>
        <taxon>Glomerellaceae</taxon>
        <taxon>Colletotrichum</taxon>
        <taxon>Colletotrichum acutatum species complex</taxon>
    </lineage>
</organism>
<dbReference type="AlphaFoldDB" id="A0A9Q8WHJ7"/>
<dbReference type="RefSeq" id="XP_049145268.1">
    <property type="nucleotide sequence ID" value="XM_049288124.1"/>
</dbReference>
<dbReference type="EMBL" id="CP019476">
    <property type="protein sequence ID" value="UQC83649.1"/>
    <property type="molecule type" value="Genomic_DNA"/>
</dbReference>
<dbReference type="Proteomes" id="UP000830671">
    <property type="component" value="Chromosome 4"/>
</dbReference>
<accession>A0A9Q8WHJ7</accession>
<evidence type="ECO:0000313" key="2">
    <source>
        <dbReference type="Proteomes" id="UP000830671"/>
    </source>
</evidence>